<evidence type="ECO:0000256" key="1">
    <source>
        <dbReference type="ARBA" id="ARBA00008791"/>
    </source>
</evidence>
<protein>
    <submittedName>
        <fullName evidence="3">Universal stress protein</fullName>
    </submittedName>
</protein>
<dbReference type="PANTHER" id="PTHR46268">
    <property type="entry name" value="STRESS RESPONSE PROTEIN NHAX"/>
    <property type="match status" value="1"/>
</dbReference>
<dbReference type="InterPro" id="IPR006015">
    <property type="entry name" value="Universal_stress_UspA"/>
</dbReference>
<dbReference type="InterPro" id="IPR014729">
    <property type="entry name" value="Rossmann-like_a/b/a_fold"/>
</dbReference>
<dbReference type="PANTHER" id="PTHR46268:SF6">
    <property type="entry name" value="UNIVERSAL STRESS PROTEIN UP12"/>
    <property type="match status" value="1"/>
</dbReference>
<proteinExistence type="inferred from homology"/>
<feature type="domain" description="UspA" evidence="2">
    <location>
        <begin position="2"/>
        <end position="141"/>
    </location>
</feature>
<dbReference type="Pfam" id="PF00582">
    <property type="entry name" value="Usp"/>
    <property type="match status" value="1"/>
</dbReference>
<reference evidence="3" key="1">
    <citation type="submission" date="2016-10" db="EMBL/GenBank/DDBJ databases">
        <title>Sequence of Gallionella enrichment culture.</title>
        <authorList>
            <person name="Poehlein A."/>
            <person name="Muehling M."/>
            <person name="Daniel R."/>
        </authorList>
    </citation>
    <scope>NUCLEOTIDE SEQUENCE</scope>
</reference>
<sequence length="141" mass="15348">MHILLVPVDGSTHSRNALKYAISIAKEHRDTEINIINVQPVLLPLGALPLPDTEAIEKSQFEQAKKVIRSACYLLDKADIKYTKHIAIGLTSTTIVNYAKDHGCDSIVMGTRGMGAFGNWVLGSTANQVVHLADMPVTLVK</sequence>
<gene>
    <name evidence="3" type="ORF">GALL_17860</name>
</gene>
<evidence type="ECO:0000259" key="2">
    <source>
        <dbReference type="Pfam" id="PF00582"/>
    </source>
</evidence>
<dbReference type="CDD" id="cd00293">
    <property type="entry name" value="USP-like"/>
    <property type="match status" value="1"/>
</dbReference>
<dbReference type="AlphaFoldDB" id="A0A1J5TMY5"/>
<organism evidence="3">
    <name type="scientific">mine drainage metagenome</name>
    <dbReference type="NCBI Taxonomy" id="410659"/>
    <lineage>
        <taxon>unclassified sequences</taxon>
        <taxon>metagenomes</taxon>
        <taxon>ecological metagenomes</taxon>
    </lineage>
</organism>
<dbReference type="PRINTS" id="PR01438">
    <property type="entry name" value="UNVRSLSTRESS"/>
</dbReference>
<evidence type="ECO:0000313" key="3">
    <source>
        <dbReference type="EMBL" id="OIR17568.1"/>
    </source>
</evidence>
<dbReference type="EMBL" id="MLJW01000004">
    <property type="protein sequence ID" value="OIR17568.1"/>
    <property type="molecule type" value="Genomic_DNA"/>
</dbReference>
<name>A0A1J5TMY5_9ZZZZ</name>
<dbReference type="Gene3D" id="3.40.50.620">
    <property type="entry name" value="HUPs"/>
    <property type="match status" value="1"/>
</dbReference>
<dbReference type="InterPro" id="IPR006016">
    <property type="entry name" value="UspA"/>
</dbReference>
<dbReference type="SUPFAM" id="SSF52402">
    <property type="entry name" value="Adenine nucleotide alpha hydrolases-like"/>
    <property type="match status" value="1"/>
</dbReference>
<accession>A0A1J5TMY5</accession>
<comment type="similarity">
    <text evidence="1">Belongs to the universal stress protein A family.</text>
</comment>
<comment type="caution">
    <text evidence="3">The sequence shown here is derived from an EMBL/GenBank/DDBJ whole genome shotgun (WGS) entry which is preliminary data.</text>
</comment>